<keyword evidence="1" id="KW-0732">Signal</keyword>
<evidence type="ECO:0000259" key="2">
    <source>
        <dbReference type="PROSITE" id="PS50853"/>
    </source>
</evidence>
<dbReference type="PROSITE" id="PS50853">
    <property type="entry name" value="FN3"/>
    <property type="match status" value="1"/>
</dbReference>
<sequence>MHLRFLCLGYLLLSLWGIGALPLQAQQPDTLAADSLRVPSLAVQAWSDGARVVLRWAPTSYLAWDHGNAVGYHVERVRINPQQPPSEPLAYERLTSQPLRPWSLELWRQRIPNPEARPQAAIAAQMLYGAPAPIQARNPFEAAQLRAAEQENRFSFALFAADLDSLAAEGLGLRYEDAAVEPGATYIYRVFAAAPHSSLRLDTAYVVVTVAPTPPATLDVSVEVEPGDGQLRLCWDPRLAAYAFTAYVVERSEDGQQYQLMTETPLVQIETNATLAENRMLCFTDSTTVNYRRYYYRIYGIDAFARRSRPVEVTGMSRDLTPPPPPVLETAEHVRESTVRLRWRLDNPSPDLAGFFIGISNSPDGPFEIGEELPPSTREATDSRAISGINNYYIVLAVDTAGNLSSSMPQYVHLIDSIPPAPPTGLVAHVDTTGILTLRWQSNQESDLLGYRVYRANQLDHTFTLATGFPLTDTVFVDTLNLNTLTEAIYYRVVALDRNYNPSDPSEPVRVILPDRVPPVSPLFTRVTPTDSSIILHWIPSSSSDVVRVHLYRKRPREIFWTEIAVLDPAVQQYEDTSVKPERRYYYTLRAEDDAGNLSAPSPPVQARPYVSARRASVTNLRARYDARNRRVVLTWTYQDSTPHWFVIYRGFNEQPLRRYRSAGRALRFEDLDLIGPGTYRYAVQVYFENGAVSPISKEVTVVVSEEE</sequence>
<protein>
    <submittedName>
        <fullName evidence="3">Fibronectin type 3 domain-containing protein</fullName>
    </submittedName>
</protein>
<feature type="chain" id="PRO_5009922345" evidence="1">
    <location>
        <begin position="26"/>
        <end position="708"/>
    </location>
</feature>
<dbReference type="InterPro" id="IPR003961">
    <property type="entry name" value="FN3_dom"/>
</dbReference>
<dbReference type="RefSeq" id="WP_072716376.1">
    <property type="nucleotide sequence ID" value="NZ_FRAU01000010.1"/>
</dbReference>
<dbReference type="OrthoDB" id="923194at2"/>
<dbReference type="Proteomes" id="UP000185812">
    <property type="component" value="Unassembled WGS sequence"/>
</dbReference>
<accession>A0A1M6XB37</accession>
<feature type="domain" description="Fibronectin type-III" evidence="2">
    <location>
        <begin position="518"/>
        <end position="612"/>
    </location>
</feature>
<dbReference type="AlphaFoldDB" id="A0A1M6XB37"/>
<reference evidence="4" key="1">
    <citation type="submission" date="2016-11" db="EMBL/GenBank/DDBJ databases">
        <authorList>
            <person name="Varghese N."/>
            <person name="Submissions S."/>
        </authorList>
    </citation>
    <scope>NUCLEOTIDE SEQUENCE [LARGE SCALE GENOMIC DNA]</scope>
    <source>
        <strain evidence="4">DSM 22212</strain>
    </source>
</reference>
<dbReference type="EMBL" id="FRAU01000010">
    <property type="protein sequence ID" value="SHL03138.1"/>
    <property type="molecule type" value="Genomic_DNA"/>
</dbReference>
<dbReference type="InterPro" id="IPR036116">
    <property type="entry name" value="FN3_sf"/>
</dbReference>
<dbReference type="CDD" id="cd00063">
    <property type="entry name" value="FN3"/>
    <property type="match status" value="2"/>
</dbReference>
<dbReference type="Gene3D" id="2.60.40.10">
    <property type="entry name" value="Immunoglobulins"/>
    <property type="match status" value="4"/>
</dbReference>
<evidence type="ECO:0000256" key="1">
    <source>
        <dbReference type="SAM" id="SignalP"/>
    </source>
</evidence>
<organism evidence="3 4">
    <name type="scientific">Rhodothermus profundi</name>
    <dbReference type="NCBI Taxonomy" id="633813"/>
    <lineage>
        <taxon>Bacteria</taxon>
        <taxon>Pseudomonadati</taxon>
        <taxon>Rhodothermota</taxon>
        <taxon>Rhodothermia</taxon>
        <taxon>Rhodothermales</taxon>
        <taxon>Rhodothermaceae</taxon>
        <taxon>Rhodothermus</taxon>
    </lineage>
</organism>
<evidence type="ECO:0000313" key="4">
    <source>
        <dbReference type="Proteomes" id="UP000185812"/>
    </source>
</evidence>
<feature type="signal peptide" evidence="1">
    <location>
        <begin position="1"/>
        <end position="25"/>
    </location>
</feature>
<evidence type="ECO:0000313" key="3">
    <source>
        <dbReference type="EMBL" id="SHL03138.1"/>
    </source>
</evidence>
<proteinExistence type="predicted"/>
<gene>
    <name evidence="3" type="ORF">SAMN04488087_2573</name>
</gene>
<name>A0A1M6XB37_9BACT</name>
<dbReference type="InterPro" id="IPR013783">
    <property type="entry name" value="Ig-like_fold"/>
</dbReference>
<dbReference type="SMART" id="SM00060">
    <property type="entry name" value="FN3"/>
    <property type="match status" value="6"/>
</dbReference>
<dbReference type="STRING" id="633813.SAMN04488087_2573"/>
<keyword evidence="4" id="KW-1185">Reference proteome</keyword>
<dbReference type="SUPFAM" id="SSF49265">
    <property type="entry name" value="Fibronectin type III"/>
    <property type="match status" value="2"/>
</dbReference>